<dbReference type="EMBL" id="JABANM010027521">
    <property type="protein sequence ID" value="KAF4711169.1"/>
    <property type="molecule type" value="Genomic_DNA"/>
</dbReference>
<evidence type="ECO:0000313" key="4">
    <source>
        <dbReference type="Proteomes" id="UP000574390"/>
    </source>
</evidence>
<evidence type="ECO:0000256" key="2">
    <source>
        <dbReference type="SAM" id="Phobius"/>
    </source>
</evidence>
<feature type="transmembrane region" description="Helical" evidence="2">
    <location>
        <begin position="279"/>
        <end position="305"/>
    </location>
</feature>
<reference evidence="3 4" key="1">
    <citation type="submission" date="2020-04" db="EMBL/GenBank/DDBJ databases">
        <title>Perkinsus olseni comparative genomics.</title>
        <authorList>
            <person name="Bogema D.R."/>
        </authorList>
    </citation>
    <scope>NUCLEOTIDE SEQUENCE [LARGE SCALE GENOMIC DNA]</scope>
    <source>
        <strain evidence="3">ATCC PRA-205</strain>
    </source>
</reference>
<feature type="region of interest" description="Disordered" evidence="1">
    <location>
        <begin position="337"/>
        <end position="405"/>
    </location>
</feature>
<evidence type="ECO:0000313" key="3">
    <source>
        <dbReference type="EMBL" id="KAF4711169.1"/>
    </source>
</evidence>
<feature type="compositionally biased region" description="Pro residues" evidence="1">
    <location>
        <begin position="130"/>
        <end position="139"/>
    </location>
</feature>
<comment type="caution">
    <text evidence="3">The sequence shown here is derived from an EMBL/GenBank/DDBJ whole genome shotgun (WGS) entry which is preliminary data.</text>
</comment>
<dbReference type="Proteomes" id="UP000574390">
    <property type="component" value="Unassembled WGS sequence"/>
</dbReference>
<feature type="non-terminal residue" evidence="3">
    <location>
        <position position="405"/>
    </location>
</feature>
<keyword evidence="2" id="KW-0812">Transmembrane</keyword>
<proteinExistence type="predicted"/>
<feature type="compositionally biased region" description="Pro residues" evidence="1">
    <location>
        <begin position="18"/>
        <end position="34"/>
    </location>
</feature>
<feature type="transmembrane region" description="Helical" evidence="2">
    <location>
        <begin position="240"/>
        <end position="267"/>
    </location>
</feature>
<feature type="compositionally biased region" description="Low complexity" evidence="1">
    <location>
        <begin position="387"/>
        <end position="405"/>
    </location>
</feature>
<feature type="compositionally biased region" description="Pro residues" evidence="1">
    <location>
        <begin position="97"/>
        <end position="112"/>
    </location>
</feature>
<evidence type="ECO:0000256" key="1">
    <source>
        <dbReference type="SAM" id="MobiDB-lite"/>
    </source>
</evidence>
<feature type="non-terminal residue" evidence="3">
    <location>
        <position position="1"/>
    </location>
</feature>
<dbReference type="AlphaFoldDB" id="A0A7J6QRG7"/>
<sequence>PPPLPGGLASGASTPRAMTPPPPPPPAKVPPPTVGAPGGSPRSGDAVSFGAPSSGRSSPPLTPKRASEITPAAPVASAGGKSPPPPPAKRGGSSAAPTPPRAVGTPPPPPARPGSSTPPVLEPEPKHGMAPPPPPPPPRAMDDMALAIPHPPTPPLPPVMPVGPLAMVPIGYPPAVGFGPPPKPPVSAMAAPPAPPAPPTEDVSSFIRRVKLVYLDRVQQEHQKQSMREQRDLFKPIPEWVYTAVLALPYLACIAWCMACFFIVLTYSLKFSEETEALWYKAVIVAVVASVFVLDVVRSLVNMIVEVRKFEIRRRNKKGEFNQRKVRPMGRDEEEHLPAFLRTKPKRSQPKTAPFPASVERRRLSGMRAEDGMQLPVGPPLPGIKDGTPAWGTPSPSSPASTARD</sequence>
<protein>
    <submittedName>
        <fullName evidence="3">Uncharacterized protein</fullName>
    </submittedName>
</protein>
<organism evidence="3 4">
    <name type="scientific">Perkinsus olseni</name>
    <name type="common">Perkinsus atlanticus</name>
    <dbReference type="NCBI Taxonomy" id="32597"/>
    <lineage>
        <taxon>Eukaryota</taxon>
        <taxon>Sar</taxon>
        <taxon>Alveolata</taxon>
        <taxon>Perkinsozoa</taxon>
        <taxon>Perkinsea</taxon>
        <taxon>Perkinsida</taxon>
        <taxon>Perkinsidae</taxon>
        <taxon>Perkinsus</taxon>
    </lineage>
</organism>
<keyword evidence="2" id="KW-1133">Transmembrane helix</keyword>
<feature type="region of interest" description="Disordered" evidence="1">
    <location>
        <begin position="1"/>
        <end position="144"/>
    </location>
</feature>
<name>A0A7J6QRG7_PEROL</name>
<feature type="compositionally biased region" description="Basic and acidic residues" evidence="1">
    <location>
        <begin position="359"/>
        <end position="371"/>
    </location>
</feature>
<gene>
    <name evidence="3" type="ORF">FOZ62_009911</name>
</gene>
<keyword evidence="2" id="KW-0472">Membrane</keyword>
<accession>A0A7J6QRG7</accession>
<feature type="compositionally biased region" description="Low complexity" evidence="1">
    <location>
        <begin position="1"/>
        <end position="17"/>
    </location>
</feature>
<feature type="compositionally biased region" description="Low complexity" evidence="1">
    <location>
        <begin position="71"/>
        <end position="81"/>
    </location>
</feature>